<dbReference type="AlphaFoldDB" id="A0A098LBL6"/>
<dbReference type="InterPro" id="IPR005625">
    <property type="entry name" value="PepSY-ass_TM"/>
</dbReference>
<accession>A0A098LBL6</accession>
<dbReference type="EMBL" id="BBLT01000002">
    <property type="protein sequence ID" value="GAL84295.1"/>
    <property type="molecule type" value="Genomic_DNA"/>
</dbReference>
<evidence type="ECO:0000256" key="1">
    <source>
        <dbReference type="SAM" id="Phobius"/>
    </source>
</evidence>
<organism evidence="2 3">
    <name type="scientific">Sporocytophaga myxococcoides</name>
    <dbReference type="NCBI Taxonomy" id="153721"/>
    <lineage>
        <taxon>Bacteria</taxon>
        <taxon>Pseudomonadati</taxon>
        <taxon>Bacteroidota</taxon>
        <taxon>Cytophagia</taxon>
        <taxon>Cytophagales</taxon>
        <taxon>Cytophagaceae</taxon>
        <taxon>Sporocytophaga</taxon>
    </lineage>
</organism>
<protein>
    <submittedName>
        <fullName evidence="2">Iron-regulated membrane protein</fullName>
    </submittedName>
</protein>
<keyword evidence="3" id="KW-1185">Reference proteome</keyword>
<evidence type="ECO:0000313" key="3">
    <source>
        <dbReference type="Proteomes" id="UP000030185"/>
    </source>
</evidence>
<proteinExistence type="predicted"/>
<feature type="transmembrane region" description="Helical" evidence="1">
    <location>
        <begin position="180"/>
        <end position="200"/>
    </location>
</feature>
<dbReference type="eggNOG" id="COG3182">
    <property type="taxonomic scope" value="Bacteria"/>
</dbReference>
<keyword evidence="1" id="KW-0472">Membrane</keyword>
<name>A0A098LBL6_9BACT</name>
<dbReference type="Proteomes" id="UP000030185">
    <property type="component" value="Unassembled WGS sequence"/>
</dbReference>
<reference evidence="2 3" key="1">
    <citation type="submission" date="2014-09" db="EMBL/GenBank/DDBJ databases">
        <title>Sporocytophaga myxococcoides PG-01 genome sequencing.</title>
        <authorList>
            <person name="Liu L."/>
            <person name="Gao P.J."/>
            <person name="Chen G.J."/>
            <person name="Wang L.S."/>
        </authorList>
    </citation>
    <scope>NUCLEOTIDE SEQUENCE [LARGE SCALE GENOMIC DNA]</scope>
    <source>
        <strain evidence="2 3">PG-01</strain>
    </source>
</reference>
<dbReference type="PANTHER" id="PTHR34219">
    <property type="entry name" value="IRON-REGULATED INNER MEMBRANE PROTEIN-RELATED"/>
    <property type="match status" value="1"/>
</dbReference>
<comment type="caution">
    <text evidence="2">The sequence shown here is derived from an EMBL/GenBank/DDBJ whole genome shotgun (WGS) entry which is preliminary data.</text>
</comment>
<feature type="transmembrane region" description="Helical" evidence="1">
    <location>
        <begin position="325"/>
        <end position="346"/>
    </location>
</feature>
<feature type="transmembrane region" description="Helical" evidence="1">
    <location>
        <begin position="128"/>
        <end position="148"/>
    </location>
</feature>
<dbReference type="PANTHER" id="PTHR34219:SF3">
    <property type="entry name" value="BLL7967 PROTEIN"/>
    <property type="match status" value="1"/>
</dbReference>
<dbReference type="STRING" id="153721.MYP_1523"/>
<dbReference type="Pfam" id="PF03929">
    <property type="entry name" value="PepSY_TM"/>
    <property type="match status" value="1"/>
</dbReference>
<keyword evidence="1" id="KW-1133">Transmembrane helix</keyword>
<evidence type="ECO:0000313" key="2">
    <source>
        <dbReference type="EMBL" id="GAL84295.1"/>
    </source>
</evidence>
<keyword evidence="1" id="KW-0812">Transmembrane</keyword>
<gene>
    <name evidence="2" type="ORF">MYP_1523</name>
</gene>
<sequence length="368" mass="42517">MGITGCIYAFQSELKELFYADRYFVKSKGIKPLPIRKLKESAQKTLGDEYPITFLHYIPETSYAYRFRASKTEKEALTYNSKVLYNKMAFVDQYTAEVLFVEDTKWEFFNVVLQIHYDLLLNKIGHQIVGWSTLIFVVMLISGLVLWWPKNKAAIKQRLYFKWKVTTKWKRKNYDLHNIPGFYSLTLALIISLTGLWFAFEWFRPPVKWIANGGKPVIEEKKVFSDTTHAASPDLIDIIEKNIRERNIKGAFFYMTFPEGKKTPVVVTAMHNKDNFVKRSQYFFDKNTGEELKCSPYESKSSADKFGFMIYDIHVGKIIGLPGQILAFFAALIAASLPLTGVLIWIGKKGRKTNSKPAKKTKRTVDLV</sequence>